<reference evidence="10 11" key="1">
    <citation type="submission" date="2019-07" db="EMBL/GenBank/DDBJ databases">
        <title>Genomic Encyclopedia of Type Strains, Phase III (KMG-III): the genomes of soil and plant-associated and newly described type strains.</title>
        <authorList>
            <person name="Whitman W."/>
        </authorList>
    </citation>
    <scope>NUCLEOTIDE SEQUENCE [LARGE SCALE GENOMIC DNA]</scope>
    <source>
        <strain evidence="10 11">BL24</strain>
    </source>
</reference>
<proteinExistence type="inferred from homology"/>
<evidence type="ECO:0000256" key="2">
    <source>
        <dbReference type="ARBA" id="ARBA00007886"/>
    </source>
</evidence>
<dbReference type="Pfam" id="PF25198">
    <property type="entry name" value="Spore_GerAC_N"/>
    <property type="match status" value="1"/>
</dbReference>
<evidence type="ECO:0000256" key="7">
    <source>
        <dbReference type="ARBA" id="ARBA00023288"/>
    </source>
</evidence>
<dbReference type="EMBL" id="VNHS01000003">
    <property type="protein sequence ID" value="TYP76527.1"/>
    <property type="molecule type" value="Genomic_DNA"/>
</dbReference>
<evidence type="ECO:0000256" key="4">
    <source>
        <dbReference type="ARBA" id="ARBA00022729"/>
    </source>
</evidence>
<dbReference type="AlphaFoldDB" id="A0A5S5CB26"/>
<dbReference type="InterPro" id="IPR046953">
    <property type="entry name" value="Spore_GerAC-like_C"/>
</dbReference>
<comment type="caution">
    <text evidence="10">The sequence shown here is derived from an EMBL/GenBank/DDBJ whole genome shotgun (WGS) entry which is preliminary data.</text>
</comment>
<dbReference type="PANTHER" id="PTHR35789:SF1">
    <property type="entry name" value="SPORE GERMINATION PROTEIN B3"/>
    <property type="match status" value="1"/>
</dbReference>
<comment type="similarity">
    <text evidence="2">Belongs to the GerABKC lipoprotein family.</text>
</comment>
<evidence type="ECO:0000259" key="9">
    <source>
        <dbReference type="Pfam" id="PF25198"/>
    </source>
</evidence>
<dbReference type="GO" id="GO:0016020">
    <property type="term" value="C:membrane"/>
    <property type="evidence" value="ECO:0007669"/>
    <property type="project" value="UniProtKB-SubCell"/>
</dbReference>
<comment type="subcellular location">
    <subcellularLocation>
        <location evidence="1">Membrane</location>
        <topology evidence="1">Lipid-anchor</topology>
    </subcellularLocation>
</comment>
<dbReference type="InterPro" id="IPR038501">
    <property type="entry name" value="Spore_GerAC_C_sf"/>
</dbReference>
<evidence type="ECO:0000256" key="1">
    <source>
        <dbReference type="ARBA" id="ARBA00004635"/>
    </source>
</evidence>
<keyword evidence="3" id="KW-0309">Germination</keyword>
<keyword evidence="6" id="KW-0564">Palmitate</keyword>
<keyword evidence="11" id="KW-1185">Reference proteome</keyword>
<evidence type="ECO:0000313" key="11">
    <source>
        <dbReference type="Proteomes" id="UP000323257"/>
    </source>
</evidence>
<name>A0A5S5CB26_9BACL</name>
<dbReference type="GO" id="GO:0009847">
    <property type="term" value="P:spore germination"/>
    <property type="evidence" value="ECO:0007669"/>
    <property type="project" value="InterPro"/>
</dbReference>
<evidence type="ECO:0000259" key="8">
    <source>
        <dbReference type="Pfam" id="PF05504"/>
    </source>
</evidence>
<gene>
    <name evidence="10" type="ORF">BCM02_103189</name>
</gene>
<dbReference type="OrthoDB" id="9816067at2"/>
<keyword evidence="7" id="KW-0449">Lipoprotein</keyword>
<dbReference type="Pfam" id="PF05504">
    <property type="entry name" value="Spore_GerAC"/>
    <property type="match status" value="1"/>
</dbReference>
<dbReference type="Proteomes" id="UP000323257">
    <property type="component" value="Unassembled WGS sequence"/>
</dbReference>
<accession>A0A5S5CB26</accession>
<sequence length="408" mass="44611">MTKRICILLLMFQFLLVTGCWNSRELRDLAIVVGIGVDRIEGSDQYRVSFQLVNPRAATGGKVGGSSISEIPNIVFTSDDHSMFSALRKTTQKVPRQLFFAHSQLLVIGESLAKEGVSDVLDFFERSHEMRLNTSVVIARGASAESILKVITPLSPTSATAIIGRLKVATDVWAHNVNEDIGSVIKKLAGGGEPAISGIRILGSPTQGRAKSNLDYSKPPTILELKGVSLFSEGKLVGWVEGKSARGVVWALNQMKSTNVSFPCEDGEKGVSIEVIRSFTKIRSRIVDGSPRLSVKVKEEGSLSEAQCKVDPGSNEDMMKLRRHLAEETKAEIRMALKAAQAKKSDIFGFAAEVKRTSPKYWKTIEGDWPSIFADCEIDVDVEAYVRRTGMRTKSLMKTNGARTSSSD</sequence>
<feature type="domain" description="Spore germination protein N-terminal" evidence="9">
    <location>
        <begin position="22"/>
        <end position="200"/>
    </location>
</feature>
<organism evidence="10 11">
    <name type="scientific">Paenibacillus methanolicus</name>
    <dbReference type="NCBI Taxonomy" id="582686"/>
    <lineage>
        <taxon>Bacteria</taxon>
        <taxon>Bacillati</taxon>
        <taxon>Bacillota</taxon>
        <taxon>Bacilli</taxon>
        <taxon>Bacillales</taxon>
        <taxon>Paenibacillaceae</taxon>
        <taxon>Paenibacillus</taxon>
    </lineage>
</organism>
<evidence type="ECO:0000256" key="5">
    <source>
        <dbReference type="ARBA" id="ARBA00023136"/>
    </source>
</evidence>
<dbReference type="Gene3D" id="3.30.300.210">
    <property type="entry name" value="Nutrient germinant receptor protein C, domain 3"/>
    <property type="match status" value="1"/>
</dbReference>
<evidence type="ECO:0000256" key="6">
    <source>
        <dbReference type="ARBA" id="ARBA00023139"/>
    </source>
</evidence>
<keyword evidence="5" id="KW-0472">Membrane</keyword>
<evidence type="ECO:0000313" key="10">
    <source>
        <dbReference type="EMBL" id="TYP76527.1"/>
    </source>
</evidence>
<protein>
    <submittedName>
        <fullName evidence="10">Spore germination protein KC</fullName>
    </submittedName>
</protein>
<evidence type="ECO:0000256" key="3">
    <source>
        <dbReference type="ARBA" id="ARBA00022544"/>
    </source>
</evidence>
<keyword evidence="4" id="KW-0732">Signal</keyword>
<dbReference type="InterPro" id="IPR057336">
    <property type="entry name" value="GerAC_N"/>
</dbReference>
<dbReference type="PROSITE" id="PS51257">
    <property type="entry name" value="PROKAR_LIPOPROTEIN"/>
    <property type="match status" value="1"/>
</dbReference>
<dbReference type="NCBIfam" id="TIGR02887">
    <property type="entry name" value="spore_ger_x_C"/>
    <property type="match status" value="1"/>
</dbReference>
<dbReference type="RefSeq" id="WP_148928943.1">
    <property type="nucleotide sequence ID" value="NZ_VNHS01000003.1"/>
</dbReference>
<dbReference type="InterPro" id="IPR008844">
    <property type="entry name" value="Spore_GerAC-like"/>
</dbReference>
<dbReference type="PANTHER" id="PTHR35789">
    <property type="entry name" value="SPORE GERMINATION PROTEIN B3"/>
    <property type="match status" value="1"/>
</dbReference>
<feature type="domain" description="Spore germination GerAC-like C-terminal" evidence="8">
    <location>
        <begin position="227"/>
        <end position="390"/>
    </location>
</feature>